<evidence type="ECO:0008006" key="4">
    <source>
        <dbReference type="Google" id="ProtNLM"/>
    </source>
</evidence>
<dbReference type="Proteomes" id="UP000011116">
    <property type="component" value="Chromosome 5H"/>
</dbReference>
<organism evidence="2 3">
    <name type="scientific">Hordeum vulgare subsp. vulgare</name>
    <name type="common">Domesticated barley</name>
    <dbReference type="NCBI Taxonomy" id="112509"/>
    <lineage>
        <taxon>Eukaryota</taxon>
        <taxon>Viridiplantae</taxon>
        <taxon>Streptophyta</taxon>
        <taxon>Embryophyta</taxon>
        <taxon>Tracheophyta</taxon>
        <taxon>Spermatophyta</taxon>
        <taxon>Magnoliopsida</taxon>
        <taxon>Liliopsida</taxon>
        <taxon>Poales</taxon>
        <taxon>Poaceae</taxon>
        <taxon>BOP clade</taxon>
        <taxon>Pooideae</taxon>
        <taxon>Triticodae</taxon>
        <taxon>Triticeae</taxon>
        <taxon>Hordeinae</taxon>
        <taxon>Hordeum</taxon>
    </lineage>
</organism>
<accession>A0A8I6XNE5</accession>
<dbReference type="PANTHER" id="PTHR33994:SF40">
    <property type="entry name" value="LATE EMBRYOGENESIS ABUNDANT PROTEIN LEA-2 SUBGROUP DOMAIN-CONTAINING PROTEIN"/>
    <property type="match status" value="1"/>
</dbReference>
<evidence type="ECO:0000313" key="3">
    <source>
        <dbReference type="Proteomes" id="UP000011116"/>
    </source>
</evidence>
<dbReference type="PANTHER" id="PTHR33994">
    <property type="entry name" value="OS04G0515000 PROTEIN"/>
    <property type="match status" value="1"/>
</dbReference>
<dbReference type="AlphaFoldDB" id="A0A8I6XNE5"/>
<keyword evidence="1" id="KW-0472">Membrane</keyword>
<name>A0A8I6XNE5_HORVV</name>
<reference evidence="2" key="2">
    <citation type="submission" date="2020-10" db="EMBL/GenBank/DDBJ databases">
        <authorList>
            <person name="Scholz U."/>
            <person name="Mascher M."/>
            <person name="Fiebig A."/>
        </authorList>
    </citation>
    <scope>NUCLEOTIDE SEQUENCE [LARGE SCALE GENOMIC DNA]</scope>
    <source>
        <strain evidence="2">cv. Morex</strain>
    </source>
</reference>
<keyword evidence="1" id="KW-1133">Transmembrane helix</keyword>
<keyword evidence="3" id="KW-1185">Reference proteome</keyword>
<proteinExistence type="predicted"/>
<reference evidence="2" key="3">
    <citation type="submission" date="2022-01" db="UniProtKB">
        <authorList>
            <consortium name="EnsemblPlants"/>
        </authorList>
    </citation>
    <scope>IDENTIFICATION</scope>
    <source>
        <strain evidence="2">subsp. vulgare</strain>
    </source>
</reference>
<evidence type="ECO:0000256" key="1">
    <source>
        <dbReference type="SAM" id="Phobius"/>
    </source>
</evidence>
<feature type="transmembrane region" description="Helical" evidence="1">
    <location>
        <begin position="26"/>
        <end position="48"/>
    </location>
</feature>
<reference evidence="3" key="1">
    <citation type="journal article" date="2012" name="Nature">
        <title>A physical, genetic and functional sequence assembly of the barley genome.</title>
        <authorList>
            <consortium name="The International Barley Genome Sequencing Consortium"/>
            <person name="Mayer K.F."/>
            <person name="Waugh R."/>
            <person name="Brown J.W."/>
            <person name="Schulman A."/>
            <person name="Langridge P."/>
            <person name="Platzer M."/>
            <person name="Fincher G.B."/>
            <person name="Muehlbauer G.J."/>
            <person name="Sato K."/>
            <person name="Close T.J."/>
            <person name="Wise R.P."/>
            <person name="Stein N."/>
        </authorList>
    </citation>
    <scope>NUCLEOTIDE SEQUENCE [LARGE SCALE GENOMIC DNA]</scope>
    <source>
        <strain evidence="3">cv. Morex</strain>
    </source>
</reference>
<dbReference type="Gramene" id="HORVU.MOREX.r3.5HG0429190.1">
    <property type="protein sequence ID" value="HORVU.MOREX.r3.5HG0429190.1.CDS1"/>
    <property type="gene ID" value="HORVU.MOREX.r3.5HG0429190"/>
</dbReference>
<dbReference type="EnsemblPlants" id="HORVU.MOREX.r3.5HG0429190.1">
    <property type="protein sequence ID" value="HORVU.MOREX.r3.5HG0429190.1.CDS1"/>
    <property type="gene ID" value="HORVU.MOREX.r3.5HG0429190"/>
</dbReference>
<evidence type="ECO:0000313" key="2">
    <source>
        <dbReference type="EnsemblPlants" id="HORVU.MOREX.r3.5HG0429190.1.CDS1"/>
    </source>
</evidence>
<protein>
    <recommendedName>
        <fullName evidence="4">Late embryogenesis abundant protein LEA-2 subgroup domain-containing protein</fullName>
    </recommendedName>
</protein>
<keyword evidence="1" id="KW-0812">Transmembrane</keyword>
<sequence length="203" mass="21890">MEVLGVDMDPEAARLKPPSKRRGDQCLWLAVAVFLLGLMAFGLFQLVVDPDLGFGSAKFSMEPVSHTGIYRTDDGAASSPAFNVTLHARSTYTHRLCTDDRGGAVQAVYSGITMAVGHVPPFCVEGKGSIAMTVAVLSRWPALPASLQERIDHDRRNGGVVLEVDLSFANDVKGLARVRCRAKLDATSTSACKSSGLRYSYER</sequence>